<dbReference type="RefSeq" id="WP_090062724.1">
    <property type="nucleotide sequence ID" value="NZ_FOFT01000001.1"/>
</dbReference>
<dbReference type="Pfam" id="PF09848">
    <property type="entry name" value="SLFN-g3_helicase"/>
    <property type="match status" value="1"/>
</dbReference>
<reference evidence="3" key="1">
    <citation type="submission" date="2016-10" db="EMBL/GenBank/DDBJ databases">
        <authorList>
            <person name="Varghese N."/>
            <person name="Submissions S."/>
        </authorList>
    </citation>
    <scope>NUCLEOTIDE SEQUENCE [LARGE SCALE GENOMIC DNA]</scope>
    <source>
        <strain evidence="3">CGMCC 4.578</strain>
    </source>
</reference>
<protein>
    <recommendedName>
        <fullName evidence="1">AAA+ ATPase domain-containing protein</fullName>
    </recommendedName>
</protein>
<dbReference type="Proteomes" id="UP000199028">
    <property type="component" value="Unassembled WGS sequence"/>
</dbReference>
<dbReference type="Gene3D" id="3.40.50.300">
    <property type="entry name" value="P-loop containing nucleotide triphosphate hydrolases"/>
    <property type="match status" value="1"/>
</dbReference>
<gene>
    <name evidence="2" type="ORF">SAMN05216195_101406</name>
</gene>
<dbReference type="SUPFAM" id="SSF52540">
    <property type="entry name" value="P-loop containing nucleoside triphosphate hydrolases"/>
    <property type="match status" value="1"/>
</dbReference>
<dbReference type="SMART" id="SM00382">
    <property type="entry name" value="AAA"/>
    <property type="match status" value="1"/>
</dbReference>
<accession>A0A1H9B8Y7</accession>
<evidence type="ECO:0000313" key="3">
    <source>
        <dbReference type="Proteomes" id="UP000199028"/>
    </source>
</evidence>
<name>A0A1H9B8Y7_9PSEU</name>
<evidence type="ECO:0000259" key="1">
    <source>
        <dbReference type="SMART" id="SM00382"/>
    </source>
</evidence>
<dbReference type="InterPro" id="IPR027417">
    <property type="entry name" value="P-loop_NTPase"/>
</dbReference>
<dbReference type="InterPro" id="IPR018647">
    <property type="entry name" value="SLFN_3-like_DNA/RNA_helicase"/>
</dbReference>
<proteinExistence type="predicted"/>
<evidence type="ECO:0000313" key="2">
    <source>
        <dbReference type="EMBL" id="SEP85207.1"/>
    </source>
</evidence>
<feature type="domain" description="AAA+ ATPase" evidence="1">
    <location>
        <begin position="267"/>
        <end position="465"/>
    </location>
</feature>
<dbReference type="AlphaFoldDB" id="A0A1H9B8Y7"/>
<dbReference type="InterPro" id="IPR003593">
    <property type="entry name" value="AAA+_ATPase"/>
</dbReference>
<organism evidence="2 3">
    <name type="scientific">Lentzea flaviverrucosa</name>
    <dbReference type="NCBI Taxonomy" id="200379"/>
    <lineage>
        <taxon>Bacteria</taxon>
        <taxon>Bacillati</taxon>
        <taxon>Actinomycetota</taxon>
        <taxon>Actinomycetes</taxon>
        <taxon>Pseudonocardiales</taxon>
        <taxon>Pseudonocardiaceae</taxon>
        <taxon>Lentzea</taxon>
    </lineage>
</organism>
<dbReference type="OrthoDB" id="3193269at2"/>
<keyword evidence="3" id="KW-1185">Reference proteome</keyword>
<dbReference type="EMBL" id="FOFT01000001">
    <property type="protein sequence ID" value="SEP85207.1"/>
    <property type="molecule type" value="Genomic_DNA"/>
</dbReference>
<sequence>MYVFGGTVSGARTAMQESLDGFIDGCVAEFERTRAEELSKSEKASWRNSWPELLGALTRAGLGDLRLFLEYELPGTGQRVDALLLGAREDGGLAAIVVELKQWDSCEWADALLVAVKGREYTHPCRQAAGYVAYFADWLDHRALRLQFRAVALLHNAPPATVEQFRDAVRTSEGSRDVALLGRADIEETAGPATLAKALLSNDLAAPSDEAVARFLAAPHAPSGRVFDRLAAVLAGQPSFTLVGAQQDAQLHVLGRIGKAVRDRRKASHLVVVRGGPGTGKTVIAARLLADIPRMFRGVEARYLTPSGTLRWQLERAAADPAAKGLFGNLQTYLGKQRPTVREVLLVDEAQRMKRGNRCVEGLLDRTSVVVLFLDERQIVNPGEGFTVEELKQQAHHLGARFTSFDLTSQFRCGGSQPYLRWLEGLLFDQTHPQWHGTDYDLGIAADPGELARWADEHVRGGHSVRITAGFCWPWTKKPRGRSLIPDVSISWTDPAGARRSWVRPWNAFDTHRDGAMVLAPRKEYWATDAGGENQVGCIYTCLGLEYDYAGVIMGPDLVRRGDSWVARPEYSHDPALKDVSPGEYLRLAANTYWVLASRGARGCRLYSTDNDTQAYLHAVLGR</sequence>